<evidence type="ECO:0000256" key="1">
    <source>
        <dbReference type="ARBA" id="ARBA00005306"/>
    </source>
</evidence>
<protein>
    <recommendedName>
        <fullName evidence="8">Glutamyl-tRNA(Gln) amidotransferase subunit B, mitochondrial</fullName>
        <shortName evidence="8">Glu-AdT subunit B</shortName>
        <ecNumber evidence="8">6.3.5.-</ecNumber>
    </recommendedName>
</protein>
<dbReference type="InterPro" id="IPR004413">
    <property type="entry name" value="GatB"/>
</dbReference>
<dbReference type="PANTHER" id="PTHR11659:SF0">
    <property type="entry name" value="GLUTAMYL-TRNA(GLN) AMIDOTRANSFERASE SUBUNIT B, MITOCHONDRIAL"/>
    <property type="match status" value="1"/>
</dbReference>
<name>A0ABR1F8A9_9ASCO</name>
<dbReference type="InterPro" id="IPR023168">
    <property type="entry name" value="GatB_Yqey_C_2"/>
</dbReference>
<dbReference type="InterPro" id="IPR018027">
    <property type="entry name" value="Asn/Gln_amidotransferase"/>
</dbReference>
<proteinExistence type="inferred from homology"/>
<feature type="domain" description="Asn/Gln amidotransferase" evidence="9">
    <location>
        <begin position="356"/>
        <end position="510"/>
    </location>
</feature>
<evidence type="ECO:0000256" key="5">
    <source>
        <dbReference type="ARBA" id="ARBA00022917"/>
    </source>
</evidence>
<organism evidence="10 11">
    <name type="scientific">Myxozyma melibiosi</name>
    <dbReference type="NCBI Taxonomy" id="54550"/>
    <lineage>
        <taxon>Eukaryota</taxon>
        <taxon>Fungi</taxon>
        <taxon>Dikarya</taxon>
        <taxon>Ascomycota</taxon>
        <taxon>Saccharomycotina</taxon>
        <taxon>Lipomycetes</taxon>
        <taxon>Lipomycetales</taxon>
        <taxon>Lipomycetaceae</taxon>
        <taxon>Myxozyma</taxon>
    </lineage>
</organism>
<comment type="similarity">
    <text evidence="1 8">Belongs to the GatB/GatE family. GatB subfamily.</text>
</comment>
<keyword evidence="2 8" id="KW-0436">Ligase</keyword>
<evidence type="ECO:0000256" key="3">
    <source>
        <dbReference type="ARBA" id="ARBA00022741"/>
    </source>
</evidence>
<gene>
    <name evidence="8" type="primary">PET112</name>
    <name evidence="10" type="ORF">BZA70DRAFT_275665</name>
</gene>
<evidence type="ECO:0000313" key="10">
    <source>
        <dbReference type="EMBL" id="KAK7206091.1"/>
    </source>
</evidence>
<keyword evidence="11" id="KW-1185">Reference proteome</keyword>
<evidence type="ECO:0000256" key="4">
    <source>
        <dbReference type="ARBA" id="ARBA00022840"/>
    </source>
</evidence>
<dbReference type="InterPro" id="IPR017959">
    <property type="entry name" value="Asn/Gln-tRNA_amidoTrfase_suB/E"/>
</dbReference>
<dbReference type="InterPro" id="IPR014746">
    <property type="entry name" value="Gln_synth/guanido_kin_cat_dom"/>
</dbReference>
<keyword evidence="6 8" id="KW-0496">Mitochondrion</keyword>
<dbReference type="Pfam" id="PF02934">
    <property type="entry name" value="GatB_N"/>
    <property type="match status" value="1"/>
</dbReference>
<dbReference type="PANTHER" id="PTHR11659">
    <property type="entry name" value="GLUTAMYL-TRNA GLN AMIDOTRANSFERASE SUBUNIT B MITOCHONDRIAL AND PROKARYOTIC PET112-RELATED"/>
    <property type="match status" value="1"/>
</dbReference>
<comment type="subunit">
    <text evidence="8">Subunit of the heterotrimeric GatFAB amidotransferase (AdT) complex, composed of A, B and F subunits.</text>
</comment>
<dbReference type="HAMAP" id="MF_00121">
    <property type="entry name" value="GatB"/>
    <property type="match status" value="1"/>
</dbReference>
<dbReference type="InterPro" id="IPR017958">
    <property type="entry name" value="Gln-tRNA_amidoTrfase_suB_CS"/>
</dbReference>
<comment type="catalytic activity">
    <reaction evidence="7 8">
        <text>L-glutamyl-tRNA(Gln) + L-glutamine + ATP + H2O = L-glutaminyl-tRNA(Gln) + L-glutamate + ADP + phosphate + H(+)</text>
        <dbReference type="Rhea" id="RHEA:17521"/>
        <dbReference type="Rhea" id="RHEA-COMP:9681"/>
        <dbReference type="Rhea" id="RHEA-COMP:9684"/>
        <dbReference type="ChEBI" id="CHEBI:15377"/>
        <dbReference type="ChEBI" id="CHEBI:15378"/>
        <dbReference type="ChEBI" id="CHEBI:29985"/>
        <dbReference type="ChEBI" id="CHEBI:30616"/>
        <dbReference type="ChEBI" id="CHEBI:43474"/>
        <dbReference type="ChEBI" id="CHEBI:58359"/>
        <dbReference type="ChEBI" id="CHEBI:78520"/>
        <dbReference type="ChEBI" id="CHEBI:78521"/>
        <dbReference type="ChEBI" id="CHEBI:456216"/>
    </reaction>
</comment>
<dbReference type="InterPro" id="IPR003789">
    <property type="entry name" value="Asn/Gln_tRNA_amidoTrase-B-like"/>
</dbReference>
<dbReference type="SUPFAM" id="SSF55931">
    <property type="entry name" value="Glutamine synthetase/guanido kinase"/>
    <property type="match status" value="1"/>
</dbReference>
<comment type="function">
    <text evidence="8">Allows the formation of correctly charged Gln-tRNA(Gln) through the transamidation of misacylated Glu-tRNA(Gln) in the mitochondria. The reaction takes place in the presence of glutamine and ATP through an activated gamma-phospho-Glu-tRNA(Gln).</text>
</comment>
<evidence type="ECO:0000259" key="9">
    <source>
        <dbReference type="SMART" id="SM00845"/>
    </source>
</evidence>
<reference evidence="10 11" key="1">
    <citation type="submission" date="2024-03" db="EMBL/GenBank/DDBJ databases">
        <title>Genome-scale model development and genomic sequencing of the oleaginous clade Lipomyces.</title>
        <authorList>
            <consortium name="Lawrence Berkeley National Laboratory"/>
            <person name="Czajka J.J."/>
            <person name="Han Y."/>
            <person name="Kim J."/>
            <person name="Mondo S.J."/>
            <person name="Hofstad B.A."/>
            <person name="Robles A."/>
            <person name="Haridas S."/>
            <person name="Riley R."/>
            <person name="LaButti K."/>
            <person name="Pangilinan J."/>
            <person name="Andreopoulos W."/>
            <person name="Lipzen A."/>
            <person name="Yan J."/>
            <person name="Wang M."/>
            <person name="Ng V."/>
            <person name="Grigoriev I.V."/>
            <person name="Spatafora J.W."/>
            <person name="Magnuson J.K."/>
            <person name="Baker S.E."/>
            <person name="Pomraning K.R."/>
        </authorList>
    </citation>
    <scope>NUCLEOTIDE SEQUENCE [LARGE SCALE GENOMIC DNA]</scope>
    <source>
        <strain evidence="10 11">Phaff 52-87</strain>
    </source>
</reference>
<evidence type="ECO:0000256" key="8">
    <source>
        <dbReference type="HAMAP-Rule" id="MF_03147"/>
    </source>
</evidence>
<dbReference type="GeneID" id="90037702"/>
<evidence type="ECO:0000313" key="11">
    <source>
        <dbReference type="Proteomes" id="UP001498771"/>
    </source>
</evidence>
<evidence type="ECO:0000256" key="2">
    <source>
        <dbReference type="ARBA" id="ARBA00022598"/>
    </source>
</evidence>
<dbReference type="NCBIfam" id="NF004012">
    <property type="entry name" value="PRK05477.1-2"/>
    <property type="match status" value="1"/>
</dbReference>
<dbReference type="NCBIfam" id="TIGR00133">
    <property type="entry name" value="gatB"/>
    <property type="match status" value="1"/>
</dbReference>
<dbReference type="SMART" id="SM00845">
    <property type="entry name" value="GatB_Yqey"/>
    <property type="match status" value="1"/>
</dbReference>
<dbReference type="Proteomes" id="UP001498771">
    <property type="component" value="Unassembled WGS sequence"/>
</dbReference>
<dbReference type="EMBL" id="JBBJBU010000003">
    <property type="protein sequence ID" value="KAK7206091.1"/>
    <property type="molecule type" value="Genomic_DNA"/>
</dbReference>
<dbReference type="Gene3D" id="1.10.10.410">
    <property type="match status" value="1"/>
</dbReference>
<evidence type="ECO:0000256" key="7">
    <source>
        <dbReference type="ARBA" id="ARBA00047913"/>
    </source>
</evidence>
<dbReference type="PROSITE" id="PS01234">
    <property type="entry name" value="GATB"/>
    <property type="match status" value="1"/>
</dbReference>
<keyword evidence="5 8" id="KW-0648">Protein biosynthesis</keyword>
<dbReference type="InterPro" id="IPR006075">
    <property type="entry name" value="Asn/Gln-tRNA_Trfase_suB/E_cat"/>
</dbReference>
<accession>A0ABR1F8A9</accession>
<dbReference type="RefSeq" id="XP_064769124.1">
    <property type="nucleotide sequence ID" value="XM_064912190.1"/>
</dbReference>
<comment type="subcellular location">
    <subcellularLocation>
        <location evidence="8">Mitochondrion</location>
    </subcellularLocation>
</comment>
<dbReference type="SUPFAM" id="SSF89095">
    <property type="entry name" value="GatB/YqeY motif"/>
    <property type="match status" value="1"/>
</dbReference>
<comment type="caution">
    <text evidence="10">The sequence shown here is derived from an EMBL/GenBank/DDBJ whole genome shotgun (WGS) entry which is preliminary data.</text>
</comment>
<keyword evidence="4 8" id="KW-0067">ATP-binding</keyword>
<dbReference type="Pfam" id="PF02637">
    <property type="entry name" value="GatB_Yqey"/>
    <property type="match status" value="1"/>
</dbReference>
<evidence type="ECO:0000256" key="6">
    <source>
        <dbReference type="ARBA" id="ARBA00023128"/>
    </source>
</evidence>
<keyword evidence="3 8" id="KW-0547">Nucleotide-binding</keyword>
<dbReference type="EC" id="6.3.5.-" evidence="8"/>
<sequence length="517" mass="58311">MTLRMARKWPINSCSLRVTWEFKRLASTKADVKYPGLKCGLEIHLQLKTSKKLFSASQTSFQDTPNSNVSLYDVALPGTQPQLNHHAVLLALKAAIAMNCKIQNRSSFDRKHYFYADQPAGYQITQFYNPIAKDGYLRLLPRDRRIGDKPLDVGLVQIQLEQDTGKSTYAVDSDAAYIDFNRTNHPLIEIVTAPDLYYPEDAGAFVHKLQLLVKQIGVSSAQFQAGEMRVDVNVSVNGGQRCEIKNLASVHDVVHAIKSEYKRQLAEEKKGTPVTSHTLGWDGKQILIQRPKEQTSEYRYIPDPELPPLLLSPDAVEKVKQSMPKLPDVLLDELSSSPHSLRMVDAQTLLKWGLVEYYFEVVEKLQDSGLAPKLAANWIVHHILGLLGPNEEEILSVAVTPQRLADMIKYERDARLSKMNAMNIVQYLLHTPDDSRTVDELMEAFDLKNSTDQSELVGICENVLKEHEDAAEKYAAGKKGFFNFLVGMVMKQAAGKCSVKEVRKVLDELLEQRYDVK</sequence>